<dbReference type="Gene3D" id="3.30.160.60">
    <property type="entry name" value="Classic Zinc Finger"/>
    <property type="match status" value="1"/>
</dbReference>
<dbReference type="PROSITE" id="PS50119">
    <property type="entry name" value="ZF_BBOX"/>
    <property type="match status" value="1"/>
</dbReference>
<feature type="domain" description="B30.2/SPRY" evidence="8">
    <location>
        <begin position="286"/>
        <end position="478"/>
    </location>
</feature>
<dbReference type="InterPro" id="IPR003877">
    <property type="entry name" value="SPRY_dom"/>
</dbReference>
<evidence type="ECO:0000259" key="7">
    <source>
        <dbReference type="PROSITE" id="PS50119"/>
    </source>
</evidence>
<evidence type="ECO:0000256" key="2">
    <source>
        <dbReference type="ARBA" id="ARBA00022771"/>
    </source>
</evidence>
<dbReference type="InterPro" id="IPR001870">
    <property type="entry name" value="B30.2/SPRY"/>
</dbReference>
<protein>
    <submittedName>
        <fullName evidence="10">Zinc-binding protein A33</fullName>
    </submittedName>
</protein>
<sequence length="481" mass="54017">MASPSEETPQPEAEPVCPGCQGPQPLLLPCGHSLCQACLTLCQGALGQDQSGCTECYGKELLSTVLKGLLDSLFQGQPRRPTRLGAEGEGEQGGEDGQRAGEVCAEHGEKMVLYCTEDEELVCEECVREEHEDHITCSTEEAVEHCKRDLRSALRPLQKKLETLNTAKQNCDCTADHIKKQSQHTERLLKAEFEKLHQFLRDEEAATTAALKEEEEQKTRTMRDRLDKLSGEIASLIDAISTAEEAMETDDMLLLNNYKKISQRTQCTVPDPPEISESLIDVAQHLGCLKYRVWEKMQTIAQYSPVTLDPNTADICLSVSDDLLTVRYTEEVQQLPANPERFSSYECVLGSEGICSGLLVWDVEVGDCSEWALGVATETVRRKEWFPPSPERGMWIICLFAGDYRARTASNEPLALKKKPQRVRVQLDYERGRVTFSDPSDNTLLYRFKHKFTETVFPYFSNTCKRHPLRVSTGKVTVITD</sequence>
<dbReference type="InterPro" id="IPR017907">
    <property type="entry name" value="Znf_RING_CS"/>
</dbReference>
<evidence type="ECO:0000259" key="8">
    <source>
        <dbReference type="PROSITE" id="PS50188"/>
    </source>
</evidence>
<dbReference type="Pfam" id="PF13765">
    <property type="entry name" value="PRY"/>
    <property type="match status" value="1"/>
</dbReference>
<dbReference type="SUPFAM" id="SSF57845">
    <property type="entry name" value="B-box zinc-binding domain"/>
    <property type="match status" value="1"/>
</dbReference>
<dbReference type="GeneID" id="105903334"/>
<dbReference type="SMART" id="SM00449">
    <property type="entry name" value="SPRY"/>
    <property type="match status" value="1"/>
</dbReference>
<dbReference type="InterPro" id="IPR003879">
    <property type="entry name" value="Butyrophylin_SPRY"/>
</dbReference>
<name>A0A6P3W0V9_CLUHA</name>
<dbReference type="InterPro" id="IPR050143">
    <property type="entry name" value="TRIM/RBCC"/>
</dbReference>
<dbReference type="OrthoDB" id="6105938at2759"/>
<dbReference type="SMART" id="SM00589">
    <property type="entry name" value="PRY"/>
    <property type="match status" value="1"/>
</dbReference>
<dbReference type="PANTHER" id="PTHR24103">
    <property type="entry name" value="E3 UBIQUITIN-PROTEIN LIGASE TRIM"/>
    <property type="match status" value="1"/>
</dbReference>
<gene>
    <name evidence="10" type="primary">LOC105903334</name>
</gene>
<evidence type="ECO:0000256" key="4">
    <source>
        <dbReference type="PROSITE-ProRule" id="PRU00024"/>
    </source>
</evidence>
<evidence type="ECO:0000313" key="10">
    <source>
        <dbReference type="RefSeq" id="XP_012686523.2"/>
    </source>
</evidence>
<keyword evidence="1" id="KW-0479">Metal-binding</keyword>
<accession>A0A6P3W0V9</accession>
<dbReference type="SMART" id="SM00336">
    <property type="entry name" value="BBOX"/>
    <property type="match status" value="1"/>
</dbReference>
<dbReference type="Pfam" id="PF00643">
    <property type="entry name" value="zf-B_box"/>
    <property type="match status" value="1"/>
</dbReference>
<dbReference type="InterPro" id="IPR000315">
    <property type="entry name" value="Znf_B-box"/>
</dbReference>
<feature type="domain" description="B box-type" evidence="7">
    <location>
        <begin position="99"/>
        <end position="134"/>
    </location>
</feature>
<dbReference type="GO" id="GO:0008270">
    <property type="term" value="F:zinc ion binding"/>
    <property type="evidence" value="ECO:0007669"/>
    <property type="project" value="UniProtKB-KW"/>
</dbReference>
<keyword evidence="9" id="KW-1185">Reference proteome</keyword>
<dbReference type="Proteomes" id="UP000515152">
    <property type="component" value="Chromosome 23"/>
</dbReference>
<feature type="coiled-coil region" evidence="5">
    <location>
        <begin position="197"/>
        <end position="246"/>
    </location>
</feature>
<dbReference type="RefSeq" id="XP_012686523.2">
    <property type="nucleotide sequence ID" value="XM_012831069.3"/>
</dbReference>
<dbReference type="AlphaFoldDB" id="A0A6P3W0V9"/>
<organism evidence="9 10">
    <name type="scientific">Clupea harengus</name>
    <name type="common">Atlantic herring</name>
    <dbReference type="NCBI Taxonomy" id="7950"/>
    <lineage>
        <taxon>Eukaryota</taxon>
        <taxon>Metazoa</taxon>
        <taxon>Chordata</taxon>
        <taxon>Craniata</taxon>
        <taxon>Vertebrata</taxon>
        <taxon>Euteleostomi</taxon>
        <taxon>Actinopterygii</taxon>
        <taxon>Neopterygii</taxon>
        <taxon>Teleostei</taxon>
        <taxon>Clupei</taxon>
        <taxon>Clupeiformes</taxon>
        <taxon>Clupeoidei</taxon>
        <taxon>Clupeidae</taxon>
        <taxon>Clupea</taxon>
    </lineage>
</organism>
<dbReference type="PROSITE" id="PS00518">
    <property type="entry name" value="ZF_RING_1"/>
    <property type="match status" value="1"/>
</dbReference>
<keyword evidence="2 4" id="KW-0863">Zinc-finger</keyword>
<dbReference type="Pfam" id="PF00622">
    <property type="entry name" value="SPRY"/>
    <property type="match status" value="1"/>
</dbReference>
<evidence type="ECO:0000256" key="5">
    <source>
        <dbReference type="SAM" id="Coils"/>
    </source>
</evidence>
<dbReference type="InterPro" id="IPR006574">
    <property type="entry name" value="PRY"/>
</dbReference>
<dbReference type="KEGG" id="char:105903334"/>
<evidence type="ECO:0000256" key="3">
    <source>
        <dbReference type="ARBA" id="ARBA00022833"/>
    </source>
</evidence>
<evidence type="ECO:0000256" key="1">
    <source>
        <dbReference type="ARBA" id="ARBA00022723"/>
    </source>
</evidence>
<dbReference type="PRINTS" id="PR01407">
    <property type="entry name" value="BUTYPHLNCDUF"/>
</dbReference>
<keyword evidence="3" id="KW-0862">Zinc</keyword>
<dbReference type="SUPFAM" id="SSF49899">
    <property type="entry name" value="Concanavalin A-like lectins/glucanases"/>
    <property type="match status" value="1"/>
</dbReference>
<dbReference type="PROSITE" id="PS50188">
    <property type="entry name" value="B302_SPRY"/>
    <property type="match status" value="1"/>
</dbReference>
<dbReference type="Gene3D" id="2.60.120.920">
    <property type="match status" value="1"/>
</dbReference>
<feature type="region of interest" description="Disordered" evidence="6">
    <location>
        <begin position="76"/>
        <end position="98"/>
    </location>
</feature>
<proteinExistence type="predicted"/>
<dbReference type="InterPro" id="IPR013320">
    <property type="entry name" value="ConA-like_dom_sf"/>
</dbReference>
<keyword evidence="5" id="KW-0175">Coiled coil</keyword>
<dbReference type="CDD" id="cd19769">
    <property type="entry name" value="Bbox2_TRIM16-like"/>
    <property type="match status" value="1"/>
</dbReference>
<dbReference type="CDD" id="cd12893">
    <property type="entry name" value="SPRY_PRY_TRIM35"/>
    <property type="match status" value="1"/>
</dbReference>
<dbReference type="FunFam" id="2.60.120.920:FF:000004">
    <property type="entry name" value="Butyrophilin subfamily 1 member A1"/>
    <property type="match status" value="1"/>
</dbReference>
<reference evidence="10" key="1">
    <citation type="submission" date="2025-08" db="UniProtKB">
        <authorList>
            <consortium name="RefSeq"/>
        </authorList>
    </citation>
    <scope>IDENTIFICATION</scope>
</reference>
<evidence type="ECO:0000313" key="9">
    <source>
        <dbReference type="Proteomes" id="UP000515152"/>
    </source>
</evidence>
<evidence type="ECO:0000256" key="6">
    <source>
        <dbReference type="SAM" id="MobiDB-lite"/>
    </source>
</evidence>
<dbReference type="InterPro" id="IPR043136">
    <property type="entry name" value="B30.2/SPRY_sf"/>
</dbReference>